<dbReference type="PROSITE" id="PS50043">
    <property type="entry name" value="HTH_LUXR_2"/>
    <property type="match status" value="1"/>
</dbReference>
<dbReference type="EMBL" id="FTNT01000001">
    <property type="protein sequence ID" value="SIR63711.1"/>
    <property type="molecule type" value="Genomic_DNA"/>
</dbReference>
<name>A0A1N7CJB2_9NOCA</name>
<keyword evidence="4" id="KW-1185">Reference proteome</keyword>
<dbReference type="OrthoDB" id="4811808at2"/>
<reference evidence="3 4" key="1">
    <citation type="submission" date="2017-01" db="EMBL/GenBank/DDBJ databases">
        <authorList>
            <person name="Mah S.A."/>
            <person name="Swanson W.J."/>
            <person name="Moy G.W."/>
            <person name="Vacquier V.D."/>
        </authorList>
    </citation>
    <scope>NUCLEOTIDE SEQUENCE [LARGE SCALE GENOMIC DNA]</scope>
    <source>
        <strain evidence="3 4">CPCC 203464</strain>
    </source>
</reference>
<protein>
    <submittedName>
        <fullName evidence="3">Regulatory protein, luxR family</fullName>
    </submittedName>
</protein>
<sequence length="845" mass="86548">MSSPTAPPSHPVHRAAPATAGSPAARAALSRVQDGCTSGVPVRIWIGGTASSGKSSVLAAAVDMFRGAGIIVRGFSDSSDDPPAAAALVVDDVQALDPDRRRRLADLIRRHPGPVLVAGETRDHDDAEVFDAVRLDGTTVSLAPLSTAQIVERSTAIAPSGAAITPAVAAVVRRRTGGLVGTVDVVLAALMGATPDADSAELVARVAAGHQHRMACRLDGTTLSVLALAGLGAGTDTDSLSRALHLDQPTVVGALDRARSSGFLSDGDSFLAPALTVLAAVLGPERFTALRKAALDVRLRHGTLTEAEAVGAARAGLADPRLADLLVRYAGAGAPATAVTLLDAALTAGADPAETRVLLAEALGLAGETDRAVDLTDELLAEPAVTASPALLENTVRVAAAVASARGHHTHAADLYRWLGTDRSATDSASAVVALVAVGDRAAAEAVISPHDVTGGAPTATPTGARNRGRLVATGLLGSLSGSAAAALGPLLRSASGTVTARAGATRVDVESPVVMAALLAIHAGDLAAARDLLERADDPARPDAVRIGLLRAWTAMAAGDLSLATEILDEVTTSSRASTAQADRVLAFALRLGMARRRGDAGALAAAWRLGPPLLAELDVHLFGLLPLGEIRLAADRLDEAARVARHVNAADRLLADLGDPPAWGTWWRWCGLQAAILRADATDVDDHLRRLAACSTDEFAAVLTAAGRIWRQLLTSDGGPGVDPAEVADAARDLERFGLGWDAGRLAGEAALRAGDTGTATALLQTARTVAGPGGGDSDGVLTEREAEVARELLQGLTYREIGARLFISAKTVEHHVARIRRRVDAGSRSELLSTLRGLGYGN</sequence>
<evidence type="ECO:0000313" key="3">
    <source>
        <dbReference type="EMBL" id="SIR63711.1"/>
    </source>
</evidence>
<feature type="compositionally biased region" description="Pro residues" evidence="1">
    <location>
        <begin position="1"/>
        <end position="10"/>
    </location>
</feature>
<dbReference type="Gene3D" id="1.10.10.10">
    <property type="entry name" value="Winged helix-like DNA-binding domain superfamily/Winged helix DNA-binding domain"/>
    <property type="match status" value="1"/>
</dbReference>
<gene>
    <name evidence="3" type="ORF">SAMN05445060_0178</name>
</gene>
<dbReference type="Pfam" id="PF00196">
    <property type="entry name" value="GerE"/>
    <property type="match status" value="1"/>
</dbReference>
<dbReference type="InterPro" id="IPR016032">
    <property type="entry name" value="Sig_transdc_resp-reg_C-effctor"/>
</dbReference>
<dbReference type="SUPFAM" id="SSF46894">
    <property type="entry name" value="C-terminal effector domain of the bipartite response regulators"/>
    <property type="match status" value="1"/>
</dbReference>
<feature type="region of interest" description="Disordered" evidence="1">
    <location>
        <begin position="1"/>
        <end position="26"/>
    </location>
</feature>
<dbReference type="PROSITE" id="PS00622">
    <property type="entry name" value="HTH_LUXR_1"/>
    <property type="match status" value="1"/>
</dbReference>
<feature type="domain" description="HTH luxR-type" evidence="2">
    <location>
        <begin position="777"/>
        <end position="842"/>
    </location>
</feature>
<dbReference type="Proteomes" id="UP000186218">
    <property type="component" value="Unassembled WGS sequence"/>
</dbReference>
<dbReference type="GO" id="GO:0003677">
    <property type="term" value="F:DNA binding"/>
    <property type="evidence" value="ECO:0007669"/>
    <property type="project" value="InterPro"/>
</dbReference>
<proteinExistence type="predicted"/>
<dbReference type="STRING" id="1344003.SAMN05445060_0178"/>
<dbReference type="PRINTS" id="PR00038">
    <property type="entry name" value="HTHLUXR"/>
</dbReference>
<feature type="compositionally biased region" description="Low complexity" evidence="1">
    <location>
        <begin position="14"/>
        <end position="26"/>
    </location>
</feature>
<dbReference type="AlphaFoldDB" id="A0A1N7CJB2"/>
<evidence type="ECO:0000256" key="1">
    <source>
        <dbReference type="SAM" id="MobiDB-lite"/>
    </source>
</evidence>
<dbReference type="SMART" id="SM00421">
    <property type="entry name" value="HTH_LUXR"/>
    <property type="match status" value="1"/>
</dbReference>
<accession>A0A1N7CJB2</accession>
<dbReference type="RefSeq" id="WP_143690143.1">
    <property type="nucleotide sequence ID" value="NZ_FTNT01000001.1"/>
</dbReference>
<dbReference type="InterPro" id="IPR036388">
    <property type="entry name" value="WH-like_DNA-bd_sf"/>
</dbReference>
<dbReference type="GO" id="GO:0006355">
    <property type="term" value="P:regulation of DNA-templated transcription"/>
    <property type="evidence" value="ECO:0007669"/>
    <property type="project" value="InterPro"/>
</dbReference>
<evidence type="ECO:0000313" key="4">
    <source>
        <dbReference type="Proteomes" id="UP000186218"/>
    </source>
</evidence>
<dbReference type="InterPro" id="IPR000792">
    <property type="entry name" value="Tscrpt_reg_LuxR_C"/>
</dbReference>
<evidence type="ECO:0000259" key="2">
    <source>
        <dbReference type="PROSITE" id="PS50043"/>
    </source>
</evidence>
<organism evidence="3 4">
    <name type="scientific">Williamsia sterculiae</name>
    <dbReference type="NCBI Taxonomy" id="1344003"/>
    <lineage>
        <taxon>Bacteria</taxon>
        <taxon>Bacillati</taxon>
        <taxon>Actinomycetota</taxon>
        <taxon>Actinomycetes</taxon>
        <taxon>Mycobacteriales</taxon>
        <taxon>Nocardiaceae</taxon>
        <taxon>Williamsia</taxon>
    </lineage>
</organism>
<dbReference type="CDD" id="cd06170">
    <property type="entry name" value="LuxR_C_like"/>
    <property type="match status" value="1"/>
</dbReference>